<evidence type="ECO:0000313" key="2">
    <source>
        <dbReference type="Proteomes" id="UP000738349"/>
    </source>
</evidence>
<comment type="caution">
    <text evidence="1">The sequence shown here is derived from an EMBL/GenBank/DDBJ whole genome shotgun (WGS) entry which is preliminary data.</text>
</comment>
<dbReference type="OrthoDB" id="4161196at2759"/>
<accession>A0A9P9JFY9</accession>
<proteinExistence type="predicted"/>
<name>A0A9P9JFY9_9HYPO</name>
<gene>
    <name evidence="1" type="ORF">EDB81DRAFT_757061</name>
</gene>
<protein>
    <submittedName>
        <fullName evidence="1">Uncharacterized protein</fullName>
    </submittedName>
</protein>
<dbReference type="AlphaFoldDB" id="A0A9P9JFY9"/>
<keyword evidence="2" id="KW-1185">Reference proteome</keyword>
<evidence type="ECO:0000313" key="1">
    <source>
        <dbReference type="EMBL" id="KAH7156618.1"/>
    </source>
</evidence>
<dbReference type="EMBL" id="JAGMUV010000005">
    <property type="protein sequence ID" value="KAH7156618.1"/>
    <property type="molecule type" value="Genomic_DNA"/>
</dbReference>
<dbReference type="Proteomes" id="UP000738349">
    <property type="component" value="Unassembled WGS sequence"/>
</dbReference>
<sequence>MTYQGPRAFRIGTPKAPKKGTSMCSVLERARFLNTTSETSVRVSYYDEAGYIKKLTNFKEDRLLALSGVAKEFRIAIRKQEEKDQGRDGSTQRGERLRGKRAHLYVSGSWFGFCQGLVWEQVAPGPRVRISGLPTWSWASMASQTEDDEGKTVLTGMSVKWATLGWNRRETAIPRLICEMKRALTVEVDGESLEPMFERTCDEPPTNEYDILHRFVVLEMHGKLLPIRVRGRLRMSTT</sequence>
<organism evidence="1 2">
    <name type="scientific">Dactylonectria macrodidyma</name>
    <dbReference type="NCBI Taxonomy" id="307937"/>
    <lineage>
        <taxon>Eukaryota</taxon>
        <taxon>Fungi</taxon>
        <taxon>Dikarya</taxon>
        <taxon>Ascomycota</taxon>
        <taxon>Pezizomycotina</taxon>
        <taxon>Sordariomycetes</taxon>
        <taxon>Hypocreomycetidae</taxon>
        <taxon>Hypocreales</taxon>
        <taxon>Nectriaceae</taxon>
        <taxon>Dactylonectria</taxon>
    </lineage>
</organism>
<reference evidence="1" key="1">
    <citation type="journal article" date="2021" name="Nat. Commun.">
        <title>Genetic determinants of endophytism in the Arabidopsis root mycobiome.</title>
        <authorList>
            <person name="Mesny F."/>
            <person name="Miyauchi S."/>
            <person name="Thiergart T."/>
            <person name="Pickel B."/>
            <person name="Atanasova L."/>
            <person name="Karlsson M."/>
            <person name="Huettel B."/>
            <person name="Barry K.W."/>
            <person name="Haridas S."/>
            <person name="Chen C."/>
            <person name="Bauer D."/>
            <person name="Andreopoulos W."/>
            <person name="Pangilinan J."/>
            <person name="LaButti K."/>
            <person name="Riley R."/>
            <person name="Lipzen A."/>
            <person name="Clum A."/>
            <person name="Drula E."/>
            <person name="Henrissat B."/>
            <person name="Kohler A."/>
            <person name="Grigoriev I.V."/>
            <person name="Martin F.M."/>
            <person name="Hacquard S."/>
        </authorList>
    </citation>
    <scope>NUCLEOTIDE SEQUENCE</scope>
    <source>
        <strain evidence="1">MPI-CAGE-AT-0147</strain>
    </source>
</reference>